<reference evidence="3" key="1">
    <citation type="submission" date="2019-11" db="EMBL/GenBank/DDBJ databases">
        <title>Isolation and characterization of a novel species in the genus Sulfuriferula.</title>
        <authorList>
            <person name="Mochizuki J."/>
            <person name="Kojima H."/>
            <person name="Fukui M."/>
        </authorList>
    </citation>
    <scope>NUCLEOTIDE SEQUENCE [LARGE SCALE GENOMIC DNA]</scope>
    <source>
        <strain evidence="3">SGTM</strain>
    </source>
</reference>
<keyword evidence="1" id="KW-0472">Membrane</keyword>
<proteinExistence type="predicted"/>
<gene>
    <name evidence="2" type="ORF">SFSGTM_25010</name>
</gene>
<feature type="transmembrane region" description="Helical" evidence="1">
    <location>
        <begin position="21"/>
        <end position="41"/>
    </location>
</feature>
<evidence type="ECO:0000313" key="2">
    <source>
        <dbReference type="EMBL" id="BBP01793.1"/>
    </source>
</evidence>
<accession>A0A809SA71</accession>
<name>A0A809SA71_9PROT</name>
<sequence length="172" mass="19935">MTLGANRQVINLFLRYLRRSRWLLLVLLLVHAYSLPGVPLMPQFAMYSPSIVGVQSGLLQMWRLVLVLALLAILMARLSRESLLLGLYSIMRYVCFWGCSAKRIATRIGLTLTYADALMNESHKISFQQRLRQLSQPTQAVPTSDMTLEQRPFIWLDYVSFCSMMVLFWWMP</sequence>
<dbReference type="AlphaFoldDB" id="A0A809SA71"/>
<organism evidence="2 3">
    <name type="scientific">Sulfuriferula nivalis</name>
    <dbReference type="NCBI Taxonomy" id="2675298"/>
    <lineage>
        <taxon>Bacteria</taxon>
        <taxon>Pseudomonadati</taxon>
        <taxon>Pseudomonadota</taxon>
        <taxon>Betaproteobacteria</taxon>
        <taxon>Nitrosomonadales</taxon>
        <taxon>Sulfuricellaceae</taxon>
        <taxon>Sulfuriferula</taxon>
    </lineage>
</organism>
<keyword evidence="1" id="KW-0812">Transmembrane</keyword>
<protein>
    <submittedName>
        <fullName evidence="2">Uncharacterized protein</fullName>
    </submittedName>
</protein>
<keyword evidence="1" id="KW-1133">Transmembrane helix</keyword>
<dbReference type="EMBL" id="AP021881">
    <property type="protein sequence ID" value="BBP01793.1"/>
    <property type="molecule type" value="Genomic_DNA"/>
</dbReference>
<dbReference type="KEGG" id="sniv:SFSGTM_25010"/>
<feature type="transmembrane region" description="Helical" evidence="1">
    <location>
        <begin position="153"/>
        <end position="171"/>
    </location>
</feature>
<keyword evidence="3" id="KW-1185">Reference proteome</keyword>
<feature type="transmembrane region" description="Helical" evidence="1">
    <location>
        <begin position="61"/>
        <end position="78"/>
    </location>
</feature>
<evidence type="ECO:0000256" key="1">
    <source>
        <dbReference type="SAM" id="Phobius"/>
    </source>
</evidence>
<dbReference type="Proteomes" id="UP000463939">
    <property type="component" value="Chromosome"/>
</dbReference>
<evidence type="ECO:0000313" key="3">
    <source>
        <dbReference type="Proteomes" id="UP000463939"/>
    </source>
</evidence>